<sequence>MLLDSLLCIAAAASHSWRSIAPCW</sequence>
<name>A0A0E9QMU2_ANGAN</name>
<dbReference type="EMBL" id="GBXM01090942">
    <property type="protein sequence ID" value="JAH17635.1"/>
    <property type="molecule type" value="Transcribed_RNA"/>
</dbReference>
<reference evidence="1" key="1">
    <citation type="submission" date="2014-11" db="EMBL/GenBank/DDBJ databases">
        <authorList>
            <person name="Amaro Gonzalez C."/>
        </authorList>
    </citation>
    <scope>NUCLEOTIDE SEQUENCE</scope>
</reference>
<protein>
    <submittedName>
        <fullName evidence="1">Uncharacterized protein</fullName>
    </submittedName>
</protein>
<reference evidence="1" key="2">
    <citation type="journal article" date="2015" name="Fish Shellfish Immunol.">
        <title>Early steps in the European eel (Anguilla anguilla)-Vibrio vulnificus interaction in the gills: Role of the RtxA13 toxin.</title>
        <authorList>
            <person name="Callol A."/>
            <person name="Pajuelo D."/>
            <person name="Ebbesson L."/>
            <person name="Teles M."/>
            <person name="MacKenzie S."/>
            <person name="Amaro C."/>
        </authorList>
    </citation>
    <scope>NUCLEOTIDE SEQUENCE</scope>
</reference>
<proteinExistence type="predicted"/>
<organism evidence="1">
    <name type="scientific">Anguilla anguilla</name>
    <name type="common">European freshwater eel</name>
    <name type="synonym">Muraena anguilla</name>
    <dbReference type="NCBI Taxonomy" id="7936"/>
    <lineage>
        <taxon>Eukaryota</taxon>
        <taxon>Metazoa</taxon>
        <taxon>Chordata</taxon>
        <taxon>Craniata</taxon>
        <taxon>Vertebrata</taxon>
        <taxon>Euteleostomi</taxon>
        <taxon>Actinopterygii</taxon>
        <taxon>Neopterygii</taxon>
        <taxon>Teleostei</taxon>
        <taxon>Anguilliformes</taxon>
        <taxon>Anguillidae</taxon>
        <taxon>Anguilla</taxon>
    </lineage>
</organism>
<evidence type="ECO:0000313" key="1">
    <source>
        <dbReference type="EMBL" id="JAH17635.1"/>
    </source>
</evidence>
<accession>A0A0E9QMU2</accession>
<dbReference type="AlphaFoldDB" id="A0A0E9QMU2"/>